<protein>
    <recommendedName>
        <fullName evidence="1">Ubiquitin-like domain-containing protein</fullName>
    </recommendedName>
</protein>
<dbReference type="OrthoDB" id="3045089at2759"/>
<organism evidence="2 3">
    <name type="scientific">Rhizodiscina lignyota</name>
    <dbReference type="NCBI Taxonomy" id="1504668"/>
    <lineage>
        <taxon>Eukaryota</taxon>
        <taxon>Fungi</taxon>
        <taxon>Dikarya</taxon>
        <taxon>Ascomycota</taxon>
        <taxon>Pezizomycotina</taxon>
        <taxon>Dothideomycetes</taxon>
        <taxon>Pleosporomycetidae</taxon>
        <taxon>Aulographales</taxon>
        <taxon>Rhizodiscinaceae</taxon>
        <taxon>Rhizodiscina</taxon>
    </lineage>
</organism>
<reference evidence="2" key="1">
    <citation type="journal article" date="2020" name="Stud. Mycol.">
        <title>101 Dothideomycetes genomes: a test case for predicting lifestyles and emergence of pathogens.</title>
        <authorList>
            <person name="Haridas S."/>
            <person name="Albert R."/>
            <person name="Binder M."/>
            <person name="Bloem J."/>
            <person name="Labutti K."/>
            <person name="Salamov A."/>
            <person name="Andreopoulos B."/>
            <person name="Baker S."/>
            <person name="Barry K."/>
            <person name="Bills G."/>
            <person name="Bluhm B."/>
            <person name="Cannon C."/>
            <person name="Castanera R."/>
            <person name="Culley D."/>
            <person name="Daum C."/>
            <person name="Ezra D."/>
            <person name="Gonzalez J."/>
            <person name="Henrissat B."/>
            <person name="Kuo A."/>
            <person name="Liang C."/>
            <person name="Lipzen A."/>
            <person name="Lutzoni F."/>
            <person name="Magnuson J."/>
            <person name="Mondo S."/>
            <person name="Nolan M."/>
            <person name="Ohm R."/>
            <person name="Pangilinan J."/>
            <person name="Park H.-J."/>
            <person name="Ramirez L."/>
            <person name="Alfaro M."/>
            <person name="Sun H."/>
            <person name="Tritt A."/>
            <person name="Yoshinaga Y."/>
            <person name="Zwiers L.-H."/>
            <person name="Turgeon B."/>
            <person name="Goodwin S."/>
            <person name="Spatafora J."/>
            <person name="Crous P."/>
            <person name="Grigoriev I."/>
        </authorList>
    </citation>
    <scope>NUCLEOTIDE SEQUENCE</scope>
    <source>
        <strain evidence="2">CBS 133067</strain>
    </source>
</reference>
<dbReference type="Proteomes" id="UP000799772">
    <property type="component" value="Unassembled WGS sequence"/>
</dbReference>
<feature type="domain" description="Ubiquitin-like" evidence="1">
    <location>
        <begin position="67"/>
        <end position="146"/>
    </location>
</feature>
<name>A0A9P4I1U1_9PEZI</name>
<proteinExistence type="predicted"/>
<evidence type="ECO:0000259" key="1">
    <source>
        <dbReference type="Pfam" id="PF22893"/>
    </source>
</evidence>
<dbReference type="InterPro" id="IPR054464">
    <property type="entry name" value="ULD_fung"/>
</dbReference>
<dbReference type="AlphaFoldDB" id="A0A9P4I1U1"/>
<dbReference type="EMBL" id="ML978138">
    <property type="protein sequence ID" value="KAF2093425.1"/>
    <property type="molecule type" value="Genomic_DNA"/>
</dbReference>
<dbReference type="Pfam" id="PF22893">
    <property type="entry name" value="ULD_2"/>
    <property type="match status" value="1"/>
</dbReference>
<comment type="caution">
    <text evidence="2">The sequence shown here is derived from an EMBL/GenBank/DDBJ whole genome shotgun (WGS) entry which is preliminary data.</text>
</comment>
<dbReference type="PANTHER" id="PTHR38886">
    <property type="entry name" value="SESA DOMAIN-CONTAINING PROTEIN"/>
    <property type="match status" value="1"/>
</dbReference>
<accession>A0A9P4I1U1</accession>
<evidence type="ECO:0000313" key="2">
    <source>
        <dbReference type="EMBL" id="KAF2093425.1"/>
    </source>
</evidence>
<keyword evidence="3" id="KW-1185">Reference proteome</keyword>
<gene>
    <name evidence="2" type="ORF">NA57DRAFT_81353</name>
</gene>
<dbReference type="PANTHER" id="PTHR38886:SF1">
    <property type="entry name" value="NACHT-NTPASE AND P-LOOP NTPASES N-TERMINAL DOMAIN-CONTAINING PROTEIN"/>
    <property type="match status" value="1"/>
</dbReference>
<evidence type="ECO:0000313" key="3">
    <source>
        <dbReference type="Proteomes" id="UP000799772"/>
    </source>
</evidence>
<sequence>MSDNTVFLQLAKMLPTLQHIISNNEPHVECPELNAMTNDVKEVCKTSFKIYRSVLQMQASLPAQVEDQKPVYFMDACAFQARIDLTWINSWEAFLAVLAVRFKQRGLRIVEKRQYVLEDAHSKVLVDSTHPFELYFIPGRKINMDALFVEKEHTRNCCPSCQYQEPTADIDQAIDCSQCGIHYQRIEEKEVAEAGIGDIDLPTVASRERKANNHNMDIASTTEDDSPNDHYSHFRRLHLRTTRVKPSDNVFQWANHGRGLPAFCIQILLQKQTELIHLEDQFRRIERHNRQSREDNKPDKLTKKIEQKCIEHWGYLTAFTADSNQELE</sequence>